<evidence type="ECO:0000313" key="2">
    <source>
        <dbReference type="Proteomes" id="UP000789508"/>
    </source>
</evidence>
<keyword evidence="2" id="KW-1185">Reference proteome</keyword>
<reference evidence="1" key="1">
    <citation type="submission" date="2021-06" db="EMBL/GenBank/DDBJ databases">
        <authorList>
            <person name="Kallberg Y."/>
            <person name="Tangrot J."/>
            <person name="Rosling A."/>
        </authorList>
    </citation>
    <scope>NUCLEOTIDE SEQUENCE</scope>
    <source>
        <strain evidence="1">FL130A</strain>
    </source>
</reference>
<dbReference type="AlphaFoldDB" id="A0A9N8V8M3"/>
<proteinExistence type="predicted"/>
<dbReference type="Proteomes" id="UP000789508">
    <property type="component" value="Unassembled WGS sequence"/>
</dbReference>
<name>A0A9N8V8M3_9GLOM</name>
<sequence length="141" mass="16514">MSNENLNNKTYQLKYKSVVTDKKLLVVLYQAYPSIPGTDNDALEPVAWIINEVTYKQPVRVEYQENYDVAIVNYFDEDEIGVIKSFKFCQQNWDVRARVEREDFREIKGLPVNSKVDFEVSPQYYLGIFEGIKAGQFLLRN</sequence>
<evidence type="ECO:0000313" key="1">
    <source>
        <dbReference type="EMBL" id="CAG8441196.1"/>
    </source>
</evidence>
<dbReference type="OrthoDB" id="10489463at2759"/>
<organism evidence="1 2">
    <name type="scientific">Ambispora leptoticha</name>
    <dbReference type="NCBI Taxonomy" id="144679"/>
    <lineage>
        <taxon>Eukaryota</taxon>
        <taxon>Fungi</taxon>
        <taxon>Fungi incertae sedis</taxon>
        <taxon>Mucoromycota</taxon>
        <taxon>Glomeromycotina</taxon>
        <taxon>Glomeromycetes</taxon>
        <taxon>Archaeosporales</taxon>
        <taxon>Ambisporaceae</taxon>
        <taxon>Ambispora</taxon>
    </lineage>
</organism>
<dbReference type="EMBL" id="CAJVPS010000018">
    <property type="protein sequence ID" value="CAG8441196.1"/>
    <property type="molecule type" value="Genomic_DNA"/>
</dbReference>
<accession>A0A9N8V8M3</accession>
<protein>
    <submittedName>
        <fullName evidence="1">13847_t:CDS:1</fullName>
    </submittedName>
</protein>
<gene>
    <name evidence="1" type="ORF">ALEPTO_LOCUS321</name>
</gene>
<comment type="caution">
    <text evidence="1">The sequence shown here is derived from an EMBL/GenBank/DDBJ whole genome shotgun (WGS) entry which is preliminary data.</text>
</comment>